<keyword evidence="5" id="KW-1185">Reference proteome</keyword>
<evidence type="ECO:0000256" key="2">
    <source>
        <dbReference type="ARBA" id="ARBA00022729"/>
    </source>
</evidence>
<sequence>MKNFFVLILIILSFLFILKYRKENFLKKSHKVKVGFLLKTMQEERYIKDKKYFEEAAKKYKMEVIFDSANNNERLQMEKLENMIAKGIDVLVLQPVNTGTASNMVEIAHKEGIRVVGYDSMIENSDVDVHVMQDSWKVGELQAKAMVKWFKEYRGEVKGNVALIMGQPGDSNAKAMSEGVLKVIAQNPGLKLVAKQSHENWASDKAMTTTENLMAKFNNNIDAFICNNSGLARGVIAALASYNLDSVGKIFVAGADADLVNVRYVAEGKQAIEIYKTIKPLAEKAAYAAYRLVVYKDKTNIDEILLYDRKVYNGYKSVPTIITPIYEVNKNNIDEVIIKNGFHKREDIYN</sequence>
<keyword evidence="2" id="KW-0732">Signal</keyword>
<organism evidence="4 5">
    <name type="scientific">Hypnocyclicus thermotrophus</name>
    <dbReference type="NCBI Taxonomy" id="1627895"/>
    <lineage>
        <taxon>Bacteria</taxon>
        <taxon>Fusobacteriati</taxon>
        <taxon>Fusobacteriota</taxon>
        <taxon>Fusobacteriia</taxon>
        <taxon>Fusobacteriales</taxon>
        <taxon>Fusobacteriaceae</taxon>
        <taxon>Hypnocyclicus</taxon>
    </lineage>
</organism>
<comment type="caution">
    <text evidence="4">The sequence shown here is derived from an EMBL/GenBank/DDBJ whole genome shotgun (WGS) entry which is preliminary data.</text>
</comment>
<dbReference type="Proteomes" id="UP000294678">
    <property type="component" value="Unassembled WGS sequence"/>
</dbReference>
<feature type="domain" description="Periplasmic binding protein" evidence="3">
    <location>
        <begin position="34"/>
        <end position="294"/>
    </location>
</feature>
<reference evidence="4 5" key="1">
    <citation type="submission" date="2019-03" db="EMBL/GenBank/DDBJ databases">
        <title>Genomic Encyclopedia of Type Strains, Phase IV (KMG-IV): sequencing the most valuable type-strain genomes for metagenomic binning, comparative biology and taxonomic classification.</title>
        <authorList>
            <person name="Goeker M."/>
        </authorList>
    </citation>
    <scope>NUCLEOTIDE SEQUENCE [LARGE SCALE GENOMIC DNA]</scope>
    <source>
        <strain evidence="4 5">DSM 100055</strain>
    </source>
</reference>
<dbReference type="InterPro" id="IPR025997">
    <property type="entry name" value="SBP_2_dom"/>
</dbReference>
<accession>A0AA46DX92</accession>
<dbReference type="RefSeq" id="WP_134113767.1">
    <property type="nucleotide sequence ID" value="NZ_SOBG01000009.1"/>
</dbReference>
<dbReference type="PANTHER" id="PTHR30036:SF1">
    <property type="entry name" value="D-XYLOSE-BINDING PERIPLASMIC PROTEIN"/>
    <property type="match status" value="1"/>
</dbReference>
<dbReference type="Pfam" id="PF13407">
    <property type="entry name" value="Peripla_BP_4"/>
    <property type="match status" value="1"/>
</dbReference>
<protein>
    <submittedName>
        <fullName evidence="4">Xylose-binding protein</fullName>
    </submittedName>
</protein>
<comment type="subcellular location">
    <subcellularLocation>
        <location evidence="1">Cell envelope</location>
    </subcellularLocation>
</comment>
<evidence type="ECO:0000313" key="4">
    <source>
        <dbReference type="EMBL" id="TDT67902.1"/>
    </source>
</evidence>
<dbReference type="CDD" id="cd19992">
    <property type="entry name" value="PBP1_ABC_xylose_binding-like"/>
    <property type="match status" value="1"/>
</dbReference>
<name>A0AA46DX92_9FUSO</name>
<dbReference type="AlphaFoldDB" id="A0AA46DX92"/>
<evidence type="ECO:0000259" key="3">
    <source>
        <dbReference type="Pfam" id="PF13407"/>
    </source>
</evidence>
<dbReference type="InterPro" id="IPR050555">
    <property type="entry name" value="Bact_Solute-Bind_Prot2"/>
</dbReference>
<proteinExistence type="predicted"/>
<dbReference type="GO" id="GO:0030246">
    <property type="term" value="F:carbohydrate binding"/>
    <property type="evidence" value="ECO:0007669"/>
    <property type="project" value="TreeGrafter"/>
</dbReference>
<gene>
    <name evidence="4" type="ORF">EV215_1907</name>
</gene>
<evidence type="ECO:0000313" key="5">
    <source>
        <dbReference type="Proteomes" id="UP000294678"/>
    </source>
</evidence>
<evidence type="ECO:0000256" key="1">
    <source>
        <dbReference type="ARBA" id="ARBA00004196"/>
    </source>
</evidence>
<dbReference type="EMBL" id="SOBG01000009">
    <property type="protein sequence ID" value="TDT67902.1"/>
    <property type="molecule type" value="Genomic_DNA"/>
</dbReference>
<dbReference type="PANTHER" id="PTHR30036">
    <property type="entry name" value="D-XYLOSE-BINDING PERIPLASMIC PROTEIN"/>
    <property type="match status" value="1"/>
</dbReference>
<dbReference type="SUPFAM" id="SSF53822">
    <property type="entry name" value="Periplasmic binding protein-like I"/>
    <property type="match status" value="1"/>
</dbReference>
<dbReference type="InterPro" id="IPR028082">
    <property type="entry name" value="Peripla_BP_I"/>
</dbReference>
<dbReference type="Gene3D" id="3.40.50.2300">
    <property type="match status" value="2"/>
</dbReference>
<dbReference type="GO" id="GO:0030288">
    <property type="term" value="C:outer membrane-bounded periplasmic space"/>
    <property type="evidence" value="ECO:0007669"/>
    <property type="project" value="TreeGrafter"/>
</dbReference>